<evidence type="ECO:0000313" key="12">
    <source>
        <dbReference type="EMBL" id="ESS61690.1"/>
    </source>
</evidence>
<keyword evidence="10" id="KW-0472">Membrane</keyword>
<comment type="similarity">
    <text evidence="1">Belongs to the peroxiredoxin family. AhpC/Prx1 subfamily.</text>
</comment>
<keyword evidence="6" id="KW-1015">Disulfide bond</keyword>
<reference evidence="12 13" key="1">
    <citation type="journal article" date="2014" name="Genome Announc.">
        <title>Trypanosoma cruzi Clone Dm28c Draft Genome Sequence.</title>
        <authorList>
            <person name="Grisard E.C."/>
            <person name="Teixeira S.M."/>
            <person name="de Almeida L.G."/>
            <person name="Stoco P.H."/>
            <person name="Gerber A.L."/>
            <person name="Talavera-Lopez C."/>
            <person name="Lima O.C."/>
            <person name="Andersson B."/>
            <person name="de Vasconcelos A.T."/>
        </authorList>
    </citation>
    <scope>NUCLEOTIDE SEQUENCE [LARGE SCALE GENOMIC DNA]</scope>
    <source>
        <strain evidence="12 13">Dm28c</strain>
    </source>
</reference>
<dbReference type="VEuPathDB" id="TriTrypDB:TCDM_10705"/>
<dbReference type="AlphaFoldDB" id="V5ALW5"/>
<dbReference type="GO" id="GO:0005829">
    <property type="term" value="C:cytosol"/>
    <property type="evidence" value="ECO:0007669"/>
    <property type="project" value="TreeGrafter"/>
</dbReference>
<keyword evidence="5" id="KW-0560">Oxidoreductase</keyword>
<evidence type="ECO:0000256" key="5">
    <source>
        <dbReference type="ARBA" id="ARBA00023002"/>
    </source>
</evidence>
<keyword evidence="4" id="KW-0049">Antioxidant</keyword>
<evidence type="ECO:0000256" key="2">
    <source>
        <dbReference type="ARBA" id="ARBA00013017"/>
    </source>
</evidence>
<comment type="caution">
    <text evidence="12">The sequence shown here is derived from an EMBL/GenBank/DDBJ whole genome shotgun (WGS) entry which is preliminary data.</text>
</comment>
<dbReference type="EC" id="1.11.1.24" evidence="2"/>
<dbReference type="PANTHER" id="PTHR10681">
    <property type="entry name" value="THIOREDOXIN PEROXIDASE"/>
    <property type="match status" value="1"/>
</dbReference>
<dbReference type="PROSITE" id="PS51352">
    <property type="entry name" value="THIOREDOXIN_2"/>
    <property type="match status" value="1"/>
</dbReference>
<evidence type="ECO:0000256" key="1">
    <source>
        <dbReference type="ARBA" id="ARBA00009796"/>
    </source>
</evidence>
<keyword evidence="10" id="KW-1133">Transmembrane helix</keyword>
<keyword evidence="7" id="KW-0676">Redox-active center</keyword>
<evidence type="ECO:0000256" key="9">
    <source>
        <dbReference type="SAM" id="MobiDB-lite"/>
    </source>
</evidence>
<evidence type="ECO:0000256" key="6">
    <source>
        <dbReference type="ARBA" id="ARBA00023157"/>
    </source>
</evidence>
<keyword evidence="10" id="KW-0812">Transmembrane</keyword>
<dbReference type="GO" id="GO:0008379">
    <property type="term" value="F:thioredoxin peroxidase activity"/>
    <property type="evidence" value="ECO:0007669"/>
    <property type="project" value="TreeGrafter"/>
</dbReference>
<accession>V5ALW5</accession>
<organism evidence="12 13">
    <name type="scientific">Trypanosoma cruzi Dm28c</name>
    <dbReference type="NCBI Taxonomy" id="1416333"/>
    <lineage>
        <taxon>Eukaryota</taxon>
        <taxon>Discoba</taxon>
        <taxon>Euglenozoa</taxon>
        <taxon>Kinetoplastea</taxon>
        <taxon>Metakinetoplastina</taxon>
        <taxon>Trypanosomatida</taxon>
        <taxon>Trypanosomatidae</taxon>
        <taxon>Trypanosoma</taxon>
        <taxon>Schizotrypanum</taxon>
    </lineage>
</organism>
<proteinExistence type="inferred from homology"/>
<dbReference type="Gene3D" id="3.40.30.10">
    <property type="entry name" value="Glutaredoxin"/>
    <property type="match status" value="1"/>
</dbReference>
<evidence type="ECO:0000256" key="4">
    <source>
        <dbReference type="ARBA" id="ARBA00022862"/>
    </source>
</evidence>
<keyword evidence="3 12" id="KW-0575">Peroxidase</keyword>
<dbReference type="SMR" id="V5ALW5"/>
<evidence type="ECO:0000256" key="3">
    <source>
        <dbReference type="ARBA" id="ARBA00022559"/>
    </source>
</evidence>
<dbReference type="FunFam" id="3.40.30.10:FF:000003">
    <property type="entry name" value="Peroxiredoxin 1"/>
    <property type="match status" value="1"/>
</dbReference>
<dbReference type="GO" id="GO:0006979">
    <property type="term" value="P:response to oxidative stress"/>
    <property type="evidence" value="ECO:0007669"/>
    <property type="project" value="TreeGrafter"/>
</dbReference>
<feature type="domain" description="Thioredoxin" evidence="11">
    <location>
        <begin position="139"/>
        <end position="297"/>
    </location>
</feature>
<dbReference type="SUPFAM" id="SSF52833">
    <property type="entry name" value="Thioredoxin-like"/>
    <property type="match status" value="1"/>
</dbReference>
<dbReference type="Pfam" id="PF10417">
    <property type="entry name" value="1-cysPrx_C"/>
    <property type="match status" value="1"/>
</dbReference>
<dbReference type="EMBL" id="AYLP01000254">
    <property type="protein sequence ID" value="ESS61690.1"/>
    <property type="molecule type" value="Genomic_DNA"/>
</dbReference>
<protein>
    <recommendedName>
        <fullName evidence="2">thioredoxin-dependent peroxiredoxin</fullName>
        <ecNumber evidence="2">1.11.1.24</ecNumber>
    </recommendedName>
</protein>
<dbReference type="InterPro" id="IPR013766">
    <property type="entry name" value="Thioredoxin_domain"/>
</dbReference>
<feature type="compositionally biased region" description="Basic residues" evidence="9">
    <location>
        <begin position="82"/>
        <end position="99"/>
    </location>
</feature>
<dbReference type="InterPro" id="IPR050217">
    <property type="entry name" value="Peroxiredoxin"/>
</dbReference>
<dbReference type="InterPro" id="IPR036249">
    <property type="entry name" value="Thioredoxin-like_sf"/>
</dbReference>
<evidence type="ECO:0000256" key="10">
    <source>
        <dbReference type="SAM" id="Phobius"/>
    </source>
</evidence>
<dbReference type="PANTHER" id="PTHR10681:SF177">
    <property type="entry name" value="TRYPAREDOXIN PEROXIDASE"/>
    <property type="match status" value="1"/>
</dbReference>
<evidence type="ECO:0000313" key="13">
    <source>
        <dbReference type="Proteomes" id="UP000017861"/>
    </source>
</evidence>
<evidence type="ECO:0000259" key="11">
    <source>
        <dbReference type="PROSITE" id="PS51352"/>
    </source>
</evidence>
<sequence length="329" mass="37664">MTFKLCMHLLKKSKHGRQRVEIHATVVGGMNDVNNEINLVIFCIYLFLSLSIFFFLYFILISFSGRSCHHKRQKTLTEIKKKEKKKSSPRSQKKKKTHKKSFVMFRRMAVTSLQKGLSRRAFCNTLRLLNLDYQAYKTATVREAAPEWAGKAVVNGKIQDISLNDYKGKYVVLLFYPMDFTFVCPTEITAFSDAQAEFDKINTQVVAVSCDSQYSHLAWINTPRNKGGLGEMSIPVLSDLTKEIARDYGVLIEEQGISLRGLFIIDDKGILRHITVNDLPVGRNVEEVLRVVQAFQYVDKNGDVIPCNWRPGKPTMKTEKANEYFEKNA</sequence>
<dbReference type="InterPro" id="IPR000866">
    <property type="entry name" value="AhpC/TSA"/>
</dbReference>
<dbReference type="GO" id="GO:0045454">
    <property type="term" value="P:cell redox homeostasis"/>
    <property type="evidence" value="ECO:0007669"/>
    <property type="project" value="TreeGrafter"/>
</dbReference>
<comment type="catalytic activity">
    <reaction evidence="8">
        <text>a hydroperoxide + [thioredoxin]-dithiol = an alcohol + [thioredoxin]-disulfide + H2O</text>
        <dbReference type="Rhea" id="RHEA:62620"/>
        <dbReference type="Rhea" id="RHEA-COMP:10698"/>
        <dbReference type="Rhea" id="RHEA-COMP:10700"/>
        <dbReference type="ChEBI" id="CHEBI:15377"/>
        <dbReference type="ChEBI" id="CHEBI:29950"/>
        <dbReference type="ChEBI" id="CHEBI:30879"/>
        <dbReference type="ChEBI" id="CHEBI:35924"/>
        <dbReference type="ChEBI" id="CHEBI:50058"/>
        <dbReference type="EC" id="1.11.1.24"/>
    </reaction>
</comment>
<dbReference type="Pfam" id="PF00578">
    <property type="entry name" value="AhpC-TSA"/>
    <property type="match status" value="1"/>
</dbReference>
<dbReference type="GO" id="GO:0042744">
    <property type="term" value="P:hydrogen peroxide catabolic process"/>
    <property type="evidence" value="ECO:0007669"/>
    <property type="project" value="TreeGrafter"/>
</dbReference>
<gene>
    <name evidence="12" type="ORF">TCDM_10705</name>
</gene>
<dbReference type="OrthoDB" id="185659at2759"/>
<name>V5ALW5_TRYCR</name>
<evidence type="ECO:0000256" key="8">
    <source>
        <dbReference type="ARBA" id="ARBA00049091"/>
    </source>
</evidence>
<evidence type="ECO:0000256" key="7">
    <source>
        <dbReference type="ARBA" id="ARBA00023284"/>
    </source>
</evidence>
<feature type="region of interest" description="Disordered" evidence="9">
    <location>
        <begin position="77"/>
        <end position="99"/>
    </location>
</feature>
<dbReference type="GO" id="GO:0033554">
    <property type="term" value="P:cellular response to stress"/>
    <property type="evidence" value="ECO:0007669"/>
    <property type="project" value="TreeGrafter"/>
</dbReference>
<feature type="transmembrane region" description="Helical" evidence="10">
    <location>
        <begin position="39"/>
        <end position="63"/>
    </location>
</feature>
<dbReference type="Proteomes" id="UP000017861">
    <property type="component" value="Unassembled WGS sequence"/>
</dbReference>
<dbReference type="CDD" id="cd03015">
    <property type="entry name" value="PRX_Typ2cys"/>
    <property type="match status" value="1"/>
</dbReference>
<dbReference type="InterPro" id="IPR019479">
    <property type="entry name" value="Peroxiredoxin_C"/>
</dbReference>